<evidence type="ECO:0000313" key="2">
    <source>
        <dbReference type="EMBL" id="CAA6809510.1"/>
    </source>
</evidence>
<gene>
    <name evidence="2" type="ORF">HELGO_WM39647</name>
</gene>
<dbReference type="Gene3D" id="3.40.30.10">
    <property type="entry name" value="Glutaredoxin"/>
    <property type="match status" value="1"/>
</dbReference>
<name>A0A6S6T233_9BACT</name>
<protein>
    <submittedName>
        <fullName evidence="2">Thymidylate kinase (EC)</fullName>
        <ecNumber evidence="2">2.7.4.9</ecNumber>
    </submittedName>
</protein>
<dbReference type="Pfam" id="PF03190">
    <property type="entry name" value="Thioredox_DsbH"/>
    <property type="match status" value="1"/>
</dbReference>
<keyword evidence="2" id="KW-0418">Kinase</keyword>
<dbReference type="PIRSF" id="PIRSF006402">
    <property type="entry name" value="UCP006402_thioredoxin"/>
    <property type="match status" value="1"/>
</dbReference>
<dbReference type="PANTHER" id="PTHR42899:SF1">
    <property type="entry name" value="SPERMATOGENESIS-ASSOCIATED PROTEIN 20"/>
    <property type="match status" value="1"/>
</dbReference>
<proteinExistence type="predicted"/>
<evidence type="ECO:0000259" key="1">
    <source>
        <dbReference type="Pfam" id="PF03190"/>
    </source>
</evidence>
<dbReference type="SUPFAM" id="SSF52833">
    <property type="entry name" value="Thioredoxin-like"/>
    <property type="match status" value="1"/>
</dbReference>
<keyword evidence="2" id="KW-0808">Transferase</keyword>
<reference evidence="2" key="1">
    <citation type="submission" date="2020-01" db="EMBL/GenBank/DDBJ databases">
        <authorList>
            <person name="Meier V. D."/>
            <person name="Meier V D."/>
        </authorList>
    </citation>
    <scope>NUCLEOTIDE SEQUENCE</scope>
    <source>
        <strain evidence="2">HLG_WM_MAG_03</strain>
    </source>
</reference>
<accession>A0A6S6T233</accession>
<dbReference type="GO" id="GO:0005975">
    <property type="term" value="P:carbohydrate metabolic process"/>
    <property type="evidence" value="ECO:0007669"/>
    <property type="project" value="InterPro"/>
</dbReference>
<feature type="domain" description="Spermatogenesis-associated protein 20-like TRX" evidence="1">
    <location>
        <begin position="7"/>
        <end position="153"/>
    </location>
</feature>
<dbReference type="InterPro" id="IPR004879">
    <property type="entry name" value="Ssp411-like_TRX"/>
</dbReference>
<organism evidence="2">
    <name type="scientific">uncultured Sulfurovum sp</name>
    <dbReference type="NCBI Taxonomy" id="269237"/>
    <lineage>
        <taxon>Bacteria</taxon>
        <taxon>Pseudomonadati</taxon>
        <taxon>Campylobacterota</taxon>
        <taxon>Epsilonproteobacteria</taxon>
        <taxon>Campylobacterales</taxon>
        <taxon>Sulfurovaceae</taxon>
        <taxon>Sulfurovum</taxon>
        <taxon>environmental samples</taxon>
    </lineage>
</organism>
<dbReference type="AlphaFoldDB" id="A0A6S6T233"/>
<dbReference type="EMBL" id="CACVAR010000191">
    <property type="protein sequence ID" value="CAA6809510.1"/>
    <property type="molecule type" value="Genomic_DNA"/>
</dbReference>
<sequence length="545" mass="63110">MSNVPQKEQINWSPYSQETLQKAKNENKSIFLFISSTSSQWSKKMQEDSFEDPTIIELLNERFIPIFVNKDERPDIERYYHKVYSLMNRETTGSPLSLFLTANLEPFYAGSYIPSEEINDQLSLESLLRIISKKYITDYDTLAQKGQEVLSHVNTQKQSIQATKLNIDVSKTIIKHMENLLDSEFGGFSKAPKFPNTTTLNLLLDVYELEKNAKLLSAITLTLDHMIKGGFYDLENGAFYNYSKDKTWSQPYEVKTTYDNAQLLRLYLRAYTLTENETYKKIAIQSIDFMLKARQNNKLFAFENEEIITSWNAEMVKTLFAASNIDAKYKIHAVETLEAILSELYVSGTLYHTKKVDAKAHIAAFLEDYASLGEASITAYQYTLDESFLIMATQFSNLIIEQYYEQARWVYSKGDFKLRESIHDMNIPSSVSTSLSLLLSISSLVDNNYKKFVFKTLELHSYNLMRQPLSSPKLTQMVLRYLKDDIIIKGNENLLKPHIGQREKLSYPYVYFKTSNEALLHIDNSHSTLKKEKTFEDVKQYLKNL</sequence>
<dbReference type="SUPFAM" id="SSF48208">
    <property type="entry name" value="Six-hairpin glycosidases"/>
    <property type="match status" value="1"/>
</dbReference>
<dbReference type="InterPro" id="IPR008928">
    <property type="entry name" value="6-hairpin_glycosidase_sf"/>
</dbReference>
<dbReference type="PANTHER" id="PTHR42899">
    <property type="entry name" value="SPERMATOGENESIS-ASSOCIATED PROTEIN 20"/>
    <property type="match status" value="1"/>
</dbReference>
<dbReference type="EC" id="2.7.4.9" evidence="2"/>
<dbReference type="InterPro" id="IPR024705">
    <property type="entry name" value="Ssp411"/>
</dbReference>
<dbReference type="GO" id="GO:0004798">
    <property type="term" value="F:dTMP kinase activity"/>
    <property type="evidence" value="ECO:0007669"/>
    <property type="project" value="UniProtKB-EC"/>
</dbReference>
<dbReference type="InterPro" id="IPR036249">
    <property type="entry name" value="Thioredoxin-like_sf"/>
</dbReference>